<sequence>MVDSLMLEETDAVFVGRTAGLTVDDRRRILVADAVANTLLEFDSAGRFVRRYGAAGRGPGEFRGIGDAMLSRSDGVLTLTDVSLRRITTFDRNDGRLLGTRAFVGKLGSLAAADGRLWYGIFDPANARAIAVEHAAGLVATDTTPVQANLVAIPEAYLTVEPLNGIFGFASVVAWADTAFVGFAASPFLLLVTADGVIVDTVPLPARARRGVPANLAAILSDVSLPPTAMYRAASGLMRLHRRSDGSVVTIHHDTEIAGRLLSARVFAGVISPDRSRACMDAEIPVSSDVIPWTAMQDDLLFVLDHVVDDDALRPRLMLRAYRLDTSECSWTSLQGDVPLTGSEKP</sequence>
<dbReference type="KEGG" id="pspc:Strain318_001666"/>
<accession>A0AA49JUQ5</accession>
<dbReference type="EMBL" id="CP130612">
    <property type="protein sequence ID" value="WKW12382.1"/>
    <property type="molecule type" value="Genomic_DNA"/>
</dbReference>
<reference evidence="2" key="1">
    <citation type="submission" date="2023-07" db="EMBL/GenBank/DDBJ databases">
        <authorList>
            <person name="Haufschild T."/>
            <person name="Kallscheuer N."/>
            <person name="Hammer J."/>
            <person name="Kohn T."/>
            <person name="Kabuu M."/>
            <person name="Jogler M."/>
            <person name="Wohfarth N."/>
            <person name="Heuer A."/>
            <person name="Rohde M."/>
            <person name="van Teeseling M.C.F."/>
            <person name="Jogler C."/>
        </authorList>
    </citation>
    <scope>NUCLEOTIDE SEQUENCE</scope>
    <source>
        <strain evidence="1">Strain 138</strain>
        <strain evidence="2">Strain 318</strain>
    </source>
</reference>
<dbReference type="RefSeq" id="WP_367885258.1">
    <property type="nucleotide sequence ID" value="NZ_CP130612.1"/>
</dbReference>
<proteinExistence type="predicted"/>
<protein>
    <submittedName>
        <fullName evidence="2">6-bladed beta-propeller</fullName>
    </submittedName>
</protein>
<evidence type="ECO:0000313" key="2">
    <source>
        <dbReference type="EMBL" id="WKW15289.1"/>
    </source>
</evidence>
<dbReference type="SUPFAM" id="SSF63829">
    <property type="entry name" value="Calcium-dependent phosphotriesterase"/>
    <property type="match status" value="1"/>
</dbReference>
<gene>
    <name evidence="1" type="ORF">Strain138_001667</name>
    <name evidence="2" type="ORF">Strain318_001666</name>
</gene>
<name>A0AA49K0M0_9BACT</name>
<dbReference type="Pfam" id="PF17170">
    <property type="entry name" value="DUF5128"/>
    <property type="match status" value="1"/>
</dbReference>
<evidence type="ECO:0000313" key="1">
    <source>
        <dbReference type="EMBL" id="WKW12382.1"/>
    </source>
</evidence>
<dbReference type="Gene3D" id="2.120.10.30">
    <property type="entry name" value="TolB, C-terminal domain"/>
    <property type="match status" value="1"/>
</dbReference>
<accession>A0AA49K0M0</accession>
<organism evidence="2 3">
    <name type="scientific">Pseudogemmatithrix spongiicola</name>
    <dbReference type="NCBI Taxonomy" id="3062599"/>
    <lineage>
        <taxon>Bacteria</taxon>
        <taxon>Pseudomonadati</taxon>
        <taxon>Gemmatimonadota</taxon>
        <taxon>Gemmatimonadia</taxon>
        <taxon>Gemmatimonadales</taxon>
        <taxon>Gemmatimonadaceae</taxon>
        <taxon>Pseudogemmatithrix</taxon>
    </lineage>
</organism>
<dbReference type="EMBL" id="CP130613">
    <property type="protein sequence ID" value="WKW15289.1"/>
    <property type="molecule type" value="Genomic_DNA"/>
</dbReference>
<dbReference type="AlphaFoldDB" id="A0AA49K0M0"/>
<dbReference type="Proteomes" id="UP001229955">
    <property type="component" value="Chromosome"/>
</dbReference>
<evidence type="ECO:0000313" key="3">
    <source>
        <dbReference type="Proteomes" id="UP001229955"/>
    </source>
</evidence>
<dbReference type="InterPro" id="IPR011042">
    <property type="entry name" value="6-blade_b-propeller_TolB-like"/>
</dbReference>
<keyword evidence="3" id="KW-1185">Reference proteome</keyword>